<feature type="chain" id="PRO_5036350592" description="legumain" evidence="9">
    <location>
        <begin position="22"/>
        <end position="848"/>
    </location>
</feature>
<sequence length="848" mass="93502">MRVFSQLAAAVAALVLQGVTGDHWAVIAVGSTGYWNYRHQADACHAYHVVRRHGIPASNIVLMMYDDAANSTSNPFPGQLFNHPTTFKKDAIDVYKDCHVDYRGDDVTPKKFLQVLSGDAAAGGKVLKSTAEDRVFVNFVDHGAPGFVVFPKDNLYAKDLVATLQDMHAAKKFKELVFYMEACESGSMFKGLLPTDINVYATTAANDHESSWGTYCPPLGDKIGLHLLGTCLGDLYSVNWMEDSDVGDLAKETLGEQYQHVKRKTNKSHVLAFGSTDTIPDEPVGDFLGTLDQRPHNDDDLHGEDAEDLAVLTSMDVRDAEIMSKFYQYLRAPPGEARHGLAHALLHTIQARELADIMFTEIQTKVAAMAPTLAANEDPLDDACLRRVNAAVATACGGYSDYSLKYAAPLAGILNSTPHTHGKMDALGLVRAAVIANRPVETEGGEVLLCSINMETGVKEVDHRFPGTLKTTFHSKASSKSYDLMAVVTCVKYAALTFPEYVAKTRAEKVNMVSTIDKKELMAYLRGDIEESVQVYDQATAALAQKRKAAAAAAGEHSSRPLGSSSSVPPSKKSKDANHVAASSSSSTADVLGETDTENEIKKRILDKEYTHRDRTSMMTTPKSFDSMLALFELVLKEERERSSGSGKVTLLTQTSTLTVPLHQAMKKALPDIPIIVVPAGVSDLLSLLNVKDFLEEGHFVTAAQKKSEGLRKPTSVMIQVKESDQTYTFKLVDSVLRFSDRDWKCVVGVIVSGHTWQFKDWQWQFPLEVFKRGKNKRICDGQGTDLCVYVTVCGIHIYSHGTALNQDIKKWDVKILMIHPHKRHLDKVAASEFWRHMFAHLRLRMNS</sequence>
<dbReference type="GO" id="GO:0005773">
    <property type="term" value="C:vacuole"/>
    <property type="evidence" value="ECO:0007669"/>
    <property type="project" value="GOC"/>
</dbReference>
<proteinExistence type="inferred from homology"/>
<feature type="signal peptide" evidence="9">
    <location>
        <begin position="1"/>
        <end position="21"/>
    </location>
</feature>
<evidence type="ECO:0000256" key="7">
    <source>
        <dbReference type="ARBA" id="ARBA00022807"/>
    </source>
</evidence>
<keyword evidence="5 9" id="KW-0732">Signal</keyword>
<evidence type="ECO:0000259" key="10">
    <source>
        <dbReference type="Pfam" id="PF05179"/>
    </source>
</evidence>
<evidence type="ECO:0000256" key="9">
    <source>
        <dbReference type="SAM" id="SignalP"/>
    </source>
</evidence>
<dbReference type="Pfam" id="PF16050">
    <property type="entry name" value="CDC73_N"/>
    <property type="match status" value="1"/>
</dbReference>
<dbReference type="EC" id="3.4.22.34" evidence="3"/>
<comment type="catalytic activity">
    <reaction evidence="1">
        <text>Hydrolysis of proteins and small molecule substrates at -Asn-|-Xaa- bonds.</text>
        <dbReference type="EC" id="3.4.22.34"/>
    </reaction>
</comment>
<evidence type="ECO:0000313" key="14">
    <source>
        <dbReference type="Proteomes" id="UP000285430"/>
    </source>
</evidence>
<keyword evidence="7" id="KW-0788">Thiol protease</keyword>
<dbReference type="GO" id="GO:0006624">
    <property type="term" value="P:vacuolar protein processing"/>
    <property type="evidence" value="ECO:0007669"/>
    <property type="project" value="TreeGrafter"/>
</dbReference>
<keyword evidence="4" id="KW-0645">Protease</keyword>
<evidence type="ECO:0000313" key="15">
    <source>
        <dbReference type="Proteomes" id="UP000285712"/>
    </source>
</evidence>
<dbReference type="Pfam" id="PF01650">
    <property type="entry name" value="Peptidase_C13"/>
    <property type="match status" value="1"/>
</dbReference>
<dbReference type="VEuPathDB" id="FungiDB:H257_10073"/>
<evidence type="ECO:0000256" key="4">
    <source>
        <dbReference type="ARBA" id="ARBA00022670"/>
    </source>
</evidence>
<evidence type="ECO:0000256" key="8">
    <source>
        <dbReference type="SAM" id="MobiDB-lite"/>
    </source>
</evidence>
<dbReference type="InterPro" id="IPR032041">
    <property type="entry name" value="Cdc73_N"/>
</dbReference>
<dbReference type="InterPro" id="IPR038103">
    <property type="entry name" value="CDC73_C_sf"/>
</dbReference>
<dbReference type="PANTHER" id="PTHR12000:SF42">
    <property type="entry name" value="LEGUMAIN"/>
    <property type="match status" value="1"/>
</dbReference>
<dbReference type="InterPro" id="IPR031336">
    <property type="entry name" value="CDC73_C"/>
</dbReference>
<dbReference type="Proteomes" id="UP000285712">
    <property type="component" value="Unassembled WGS sequence"/>
</dbReference>
<dbReference type="FunFam" id="3.40.50.1460:FF:000006">
    <property type="entry name" value="Legumain"/>
    <property type="match status" value="1"/>
</dbReference>
<dbReference type="Gene3D" id="3.40.50.11990">
    <property type="entry name" value="RNA polymerase II accessory factor, Cdc73 C-terminal domain"/>
    <property type="match status" value="1"/>
</dbReference>
<dbReference type="AlphaFoldDB" id="A0A418DDN1"/>
<reference evidence="14 15" key="1">
    <citation type="submission" date="2018-08" db="EMBL/GenBank/DDBJ databases">
        <title>Aphanomyces genome sequencing and annotation.</title>
        <authorList>
            <person name="Minardi D."/>
            <person name="Oidtmann B."/>
            <person name="Van Der Giezen M."/>
            <person name="Studholme D.J."/>
        </authorList>
    </citation>
    <scope>NUCLEOTIDE SEQUENCE [LARGE SCALE GENOMIC DNA]</scope>
    <source>
        <strain evidence="13 14">Da</strain>
        <strain evidence="12 15">Sv</strain>
    </source>
</reference>
<dbReference type="PANTHER" id="PTHR12000">
    <property type="entry name" value="HEMOGLOBINASE FAMILY MEMBER"/>
    <property type="match status" value="1"/>
</dbReference>
<dbReference type="Proteomes" id="UP000285430">
    <property type="component" value="Unassembled WGS sequence"/>
</dbReference>
<evidence type="ECO:0000256" key="5">
    <source>
        <dbReference type="ARBA" id="ARBA00022729"/>
    </source>
</evidence>
<organism evidence="12 15">
    <name type="scientific">Aphanomyces astaci</name>
    <name type="common">Crayfish plague agent</name>
    <dbReference type="NCBI Taxonomy" id="112090"/>
    <lineage>
        <taxon>Eukaryota</taxon>
        <taxon>Sar</taxon>
        <taxon>Stramenopiles</taxon>
        <taxon>Oomycota</taxon>
        <taxon>Saprolegniomycetes</taxon>
        <taxon>Saprolegniales</taxon>
        <taxon>Verrucalvaceae</taxon>
        <taxon>Aphanomyces</taxon>
    </lineage>
</organism>
<dbReference type="Pfam" id="PF05179">
    <property type="entry name" value="CDC73_C"/>
    <property type="match status" value="1"/>
</dbReference>
<evidence type="ECO:0000256" key="2">
    <source>
        <dbReference type="ARBA" id="ARBA00009941"/>
    </source>
</evidence>
<dbReference type="GO" id="GO:0051603">
    <property type="term" value="P:proteolysis involved in protein catabolic process"/>
    <property type="evidence" value="ECO:0007669"/>
    <property type="project" value="TreeGrafter"/>
</dbReference>
<protein>
    <recommendedName>
        <fullName evidence="3">legumain</fullName>
        <ecNumber evidence="3">3.4.22.34</ecNumber>
    </recommendedName>
</protein>
<dbReference type="VEuPathDB" id="FungiDB:H257_10074"/>
<dbReference type="InterPro" id="IPR001096">
    <property type="entry name" value="Peptidase_C13"/>
</dbReference>
<evidence type="ECO:0000256" key="6">
    <source>
        <dbReference type="ARBA" id="ARBA00022801"/>
    </source>
</evidence>
<comment type="similarity">
    <text evidence="2">Belongs to the peptidase C13 family.</text>
</comment>
<keyword evidence="6" id="KW-0378">Hydrolase</keyword>
<name>A0A418DDN1_APHAT</name>
<evidence type="ECO:0000259" key="11">
    <source>
        <dbReference type="Pfam" id="PF16050"/>
    </source>
</evidence>
<feature type="domain" description="Paf1 complex subunit Cdc73 N-terminal" evidence="11">
    <location>
        <begin position="425"/>
        <end position="549"/>
    </location>
</feature>
<gene>
    <name evidence="12" type="ORF">DYB35_000950</name>
    <name evidence="13" type="ORF">DYB37_000239</name>
</gene>
<evidence type="ECO:0000256" key="1">
    <source>
        <dbReference type="ARBA" id="ARBA00000810"/>
    </source>
</evidence>
<feature type="region of interest" description="Disordered" evidence="8">
    <location>
        <begin position="552"/>
        <end position="597"/>
    </location>
</feature>
<dbReference type="PRINTS" id="PR00776">
    <property type="entry name" value="HEMOGLOBNASE"/>
</dbReference>
<dbReference type="GO" id="GO:0004197">
    <property type="term" value="F:cysteine-type endopeptidase activity"/>
    <property type="evidence" value="ECO:0007669"/>
    <property type="project" value="UniProtKB-EC"/>
</dbReference>
<feature type="domain" description="Cell division control protein 73 C-terminal" evidence="10">
    <location>
        <begin position="674"/>
        <end position="838"/>
    </location>
</feature>
<evidence type="ECO:0000256" key="3">
    <source>
        <dbReference type="ARBA" id="ARBA00012628"/>
    </source>
</evidence>
<dbReference type="Gene3D" id="3.40.50.1460">
    <property type="match status" value="1"/>
</dbReference>
<dbReference type="EMBL" id="QUTH01003652">
    <property type="protein sequence ID" value="RHZ18073.1"/>
    <property type="molecule type" value="Genomic_DNA"/>
</dbReference>
<evidence type="ECO:0000313" key="12">
    <source>
        <dbReference type="EMBL" id="RHY93084.1"/>
    </source>
</evidence>
<evidence type="ECO:0000313" key="13">
    <source>
        <dbReference type="EMBL" id="RHZ18073.1"/>
    </source>
</evidence>
<comment type="caution">
    <text evidence="12">The sequence shown here is derived from an EMBL/GenBank/DDBJ whole genome shotgun (WGS) entry which is preliminary data.</text>
</comment>
<accession>A0A418DDN1</accession>
<dbReference type="EMBL" id="QUTG01003124">
    <property type="protein sequence ID" value="RHY93084.1"/>
    <property type="molecule type" value="Genomic_DNA"/>
</dbReference>
<feature type="compositionally biased region" description="Low complexity" evidence="8">
    <location>
        <begin position="552"/>
        <end position="571"/>
    </location>
</feature>